<proteinExistence type="predicted"/>
<dbReference type="InterPro" id="IPR036388">
    <property type="entry name" value="WH-like_DNA-bd_sf"/>
</dbReference>
<dbReference type="PROSITE" id="PS50956">
    <property type="entry name" value="HTH_ASNC_2"/>
    <property type="match status" value="1"/>
</dbReference>
<dbReference type="AlphaFoldDB" id="A0A6N9H746"/>
<keyword evidence="6" id="KW-1185">Reference proteome</keyword>
<dbReference type="InterPro" id="IPR011008">
    <property type="entry name" value="Dimeric_a/b-barrel"/>
</dbReference>
<dbReference type="PANTHER" id="PTHR30154">
    <property type="entry name" value="LEUCINE-RESPONSIVE REGULATORY PROTEIN"/>
    <property type="match status" value="1"/>
</dbReference>
<dbReference type="SMART" id="SM00344">
    <property type="entry name" value="HTH_ASNC"/>
    <property type="match status" value="1"/>
</dbReference>
<dbReference type="EMBL" id="WWEQ01000023">
    <property type="protein sequence ID" value="MYM19735.1"/>
    <property type="molecule type" value="Genomic_DNA"/>
</dbReference>
<organism evidence="5 6">
    <name type="scientific">Brevibacterium rongguiense</name>
    <dbReference type="NCBI Taxonomy" id="2695267"/>
    <lineage>
        <taxon>Bacteria</taxon>
        <taxon>Bacillati</taxon>
        <taxon>Actinomycetota</taxon>
        <taxon>Actinomycetes</taxon>
        <taxon>Micrococcales</taxon>
        <taxon>Brevibacteriaceae</taxon>
        <taxon>Brevibacterium</taxon>
    </lineage>
</organism>
<sequence length="150" mass="16454">MKYRLDDIDRRIVAELAEDSRLSVRQLAEHVHISRSAAHSRLAALMAYGIIRRFTIDVDRAALGQGVSAIIVVKIGDRPWPEVRDELALIPCVERVQAVSGDIDALVTVHAESNTELSQVILAQVHEVPGVVASRSLLILDEAEGQGMRS</sequence>
<comment type="caution">
    <text evidence="5">The sequence shown here is derived from an EMBL/GenBank/DDBJ whole genome shotgun (WGS) entry which is preliminary data.</text>
</comment>
<dbReference type="PRINTS" id="PR00033">
    <property type="entry name" value="HTHASNC"/>
</dbReference>
<dbReference type="InterPro" id="IPR011991">
    <property type="entry name" value="ArsR-like_HTH"/>
</dbReference>
<gene>
    <name evidence="5" type="ORF">GSY69_07075</name>
</gene>
<dbReference type="InterPro" id="IPR000485">
    <property type="entry name" value="AsnC-type_HTH_dom"/>
</dbReference>
<dbReference type="Pfam" id="PF13412">
    <property type="entry name" value="HTH_24"/>
    <property type="match status" value="1"/>
</dbReference>
<name>A0A6N9H746_9MICO</name>
<protein>
    <submittedName>
        <fullName evidence="5">Winged helix-turn-helix transcriptional regulator</fullName>
    </submittedName>
</protein>
<dbReference type="Gene3D" id="3.30.70.920">
    <property type="match status" value="1"/>
</dbReference>
<dbReference type="InterPro" id="IPR036390">
    <property type="entry name" value="WH_DNA-bd_sf"/>
</dbReference>
<evidence type="ECO:0000313" key="6">
    <source>
        <dbReference type="Proteomes" id="UP000469215"/>
    </source>
</evidence>
<dbReference type="SUPFAM" id="SSF46785">
    <property type="entry name" value="Winged helix' DNA-binding domain"/>
    <property type="match status" value="1"/>
</dbReference>
<dbReference type="GO" id="GO:0043200">
    <property type="term" value="P:response to amino acid"/>
    <property type="evidence" value="ECO:0007669"/>
    <property type="project" value="TreeGrafter"/>
</dbReference>
<dbReference type="InterPro" id="IPR019888">
    <property type="entry name" value="Tscrpt_reg_AsnC-like"/>
</dbReference>
<evidence type="ECO:0000313" key="5">
    <source>
        <dbReference type="EMBL" id="MYM19735.1"/>
    </source>
</evidence>
<dbReference type="RefSeq" id="WP_160953163.1">
    <property type="nucleotide sequence ID" value="NZ_WWEQ01000023.1"/>
</dbReference>
<feature type="domain" description="HTH asnC-type" evidence="4">
    <location>
        <begin position="5"/>
        <end position="66"/>
    </location>
</feature>
<dbReference type="InterPro" id="IPR019887">
    <property type="entry name" value="Tscrpt_reg_AsnC/Lrp_C"/>
</dbReference>
<dbReference type="Proteomes" id="UP000469215">
    <property type="component" value="Unassembled WGS sequence"/>
</dbReference>
<dbReference type="SUPFAM" id="SSF54909">
    <property type="entry name" value="Dimeric alpha+beta barrel"/>
    <property type="match status" value="1"/>
</dbReference>
<keyword evidence="2" id="KW-0238">DNA-binding</keyword>
<reference evidence="5 6" key="1">
    <citation type="submission" date="2020-01" db="EMBL/GenBank/DDBJ databases">
        <authorList>
            <person name="Deng T."/>
        </authorList>
    </citation>
    <scope>NUCLEOTIDE SEQUENCE [LARGE SCALE GENOMIC DNA]</scope>
    <source>
        <strain evidence="5 6">5221</strain>
    </source>
</reference>
<keyword evidence="3" id="KW-0804">Transcription</keyword>
<evidence type="ECO:0000259" key="4">
    <source>
        <dbReference type="PROSITE" id="PS50956"/>
    </source>
</evidence>
<keyword evidence="1" id="KW-0805">Transcription regulation</keyword>
<dbReference type="Pfam" id="PF01037">
    <property type="entry name" value="AsnC_trans_reg"/>
    <property type="match status" value="1"/>
</dbReference>
<dbReference type="CDD" id="cd00090">
    <property type="entry name" value="HTH_ARSR"/>
    <property type="match status" value="1"/>
</dbReference>
<dbReference type="Gene3D" id="1.10.10.10">
    <property type="entry name" value="Winged helix-like DNA-binding domain superfamily/Winged helix DNA-binding domain"/>
    <property type="match status" value="1"/>
</dbReference>
<evidence type="ECO:0000256" key="1">
    <source>
        <dbReference type="ARBA" id="ARBA00023015"/>
    </source>
</evidence>
<evidence type="ECO:0000256" key="2">
    <source>
        <dbReference type="ARBA" id="ARBA00023125"/>
    </source>
</evidence>
<accession>A0A6N9H746</accession>
<evidence type="ECO:0000256" key="3">
    <source>
        <dbReference type="ARBA" id="ARBA00023163"/>
    </source>
</evidence>
<dbReference type="GO" id="GO:0043565">
    <property type="term" value="F:sequence-specific DNA binding"/>
    <property type="evidence" value="ECO:0007669"/>
    <property type="project" value="InterPro"/>
</dbReference>
<dbReference type="PANTHER" id="PTHR30154:SF34">
    <property type="entry name" value="TRANSCRIPTIONAL REGULATOR AZLB"/>
    <property type="match status" value="1"/>
</dbReference>
<dbReference type="GO" id="GO:0005829">
    <property type="term" value="C:cytosol"/>
    <property type="evidence" value="ECO:0007669"/>
    <property type="project" value="TreeGrafter"/>
</dbReference>